<evidence type="ECO:0000313" key="3">
    <source>
        <dbReference type="Proteomes" id="UP001229421"/>
    </source>
</evidence>
<name>A0AAD8LF49_TARER</name>
<dbReference type="EMBL" id="JAUHHV010000001">
    <property type="protein sequence ID" value="KAK1438036.1"/>
    <property type="molecule type" value="Genomic_DNA"/>
</dbReference>
<evidence type="ECO:0000256" key="1">
    <source>
        <dbReference type="SAM" id="Phobius"/>
    </source>
</evidence>
<comment type="caution">
    <text evidence="2">The sequence shown here is derived from an EMBL/GenBank/DDBJ whole genome shotgun (WGS) entry which is preliminary data.</text>
</comment>
<feature type="transmembrane region" description="Helical" evidence="1">
    <location>
        <begin position="12"/>
        <end position="34"/>
    </location>
</feature>
<dbReference type="AlphaFoldDB" id="A0AAD8LF49"/>
<proteinExistence type="predicted"/>
<keyword evidence="1" id="KW-0812">Transmembrane</keyword>
<keyword evidence="3" id="KW-1185">Reference proteome</keyword>
<gene>
    <name evidence="2" type="ORF">QVD17_03837</name>
</gene>
<keyword evidence="1" id="KW-1133">Transmembrane helix</keyword>
<sequence>MKNLGHSHSSLINCFFFLQILSFGGFACTAPSLLNHVPNLLFLNLTSSVSSFDPHLTTTTTTTTQSHLQRWISRSLRIFISYSYHQKCQV</sequence>
<reference evidence="2" key="1">
    <citation type="journal article" date="2023" name="bioRxiv">
        <title>Improved chromosome-level genome assembly for marigold (Tagetes erecta).</title>
        <authorList>
            <person name="Jiang F."/>
            <person name="Yuan L."/>
            <person name="Wang S."/>
            <person name="Wang H."/>
            <person name="Xu D."/>
            <person name="Wang A."/>
            <person name="Fan W."/>
        </authorList>
    </citation>
    <scope>NUCLEOTIDE SEQUENCE</scope>
    <source>
        <strain evidence="2">WSJ</strain>
        <tissue evidence="2">Leaf</tissue>
    </source>
</reference>
<accession>A0AAD8LF49</accession>
<protein>
    <submittedName>
        <fullName evidence="2">Uncharacterized protein</fullName>
    </submittedName>
</protein>
<keyword evidence="1" id="KW-0472">Membrane</keyword>
<organism evidence="2 3">
    <name type="scientific">Tagetes erecta</name>
    <name type="common">African marigold</name>
    <dbReference type="NCBI Taxonomy" id="13708"/>
    <lineage>
        <taxon>Eukaryota</taxon>
        <taxon>Viridiplantae</taxon>
        <taxon>Streptophyta</taxon>
        <taxon>Embryophyta</taxon>
        <taxon>Tracheophyta</taxon>
        <taxon>Spermatophyta</taxon>
        <taxon>Magnoliopsida</taxon>
        <taxon>eudicotyledons</taxon>
        <taxon>Gunneridae</taxon>
        <taxon>Pentapetalae</taxon>
        <taxon>asterids</taxon>
        <taxon>campanulids</taxon>
        <taxon>Asterales</taxon>
        <taxon>Asteraceae</taxon>
        <taxon>Asteroideae</taxon>
        <taxon>Heliantheae alliance</taxon>
        <taxon>Tageteae</taxon>
        <taxon>Tagetes</taxon>
    </lineage>
</organism>
<dbReference type="PROSITE" id="PS51257">
    <property type="entry name" value="PROKAR_LIPOPROTEIN"/>
    <property type="match status" value="1"/>
</dbReference>
<evidence type="ECO:0000313" key="2">
    <source>
        <dbReference type="EMBL" id="KAK1438036.1"/>
    </source>
</evidence>
<dbReference type="Proteomes" id="UP001229421">
    <property type="component" value="Unassembled WGS sequence"/>
</dbReference>